<evidence type="ECO:0000256" key="5">
    <source>
        <dbReference type="ARBA" id="ARBA00038359"/>
    </source>
</evidence>
<feature type="transmembrane region" description="Helical" evidence="7">
    <location>
        <begin position="105"/>
        <end position="132"/>
    </location>
</feature>
<proteinExistence type="inferred from homology"/>
<reference evidence="10" key="1">
    <citation type="journal article" date="2017" name="Genome Biol. Evol.">
        <title>The complete genome sequence of the phytopathogenic fungus Sclerotinia sclerotiorum reveals insights into the genome architecture of broad host range pathogens.</title>
        <authorList>
            <person name="Derbyshire M."/>
            <person name="Denton-Giles M."/>
            <person name="Hegedus D."/>
            <person name="Seifbarghy S."/>
            <person name="Rollins J."/>
            <person name="van Kan J."/>
            <person name="Seidl M.F."/>
            <person name="Faino L."/>
            <person name="Mbengue M."/>
            <person name="Navaud O."/>
            <person name="Raffaele S."/>
            <person name="Hammond-Kosack K."/>
            <person name="Heard S."/>
            <person name="Oliver R."/>
        </authorList>
    </citation>
    <scope>NUCLEOTIDE SEQUENCE [LARGE SCALE GENOMIC DNA]</scope>
    <source>
        <strain evidence="10">ATCC 18683 / 1980 / Ss-1</strain>
    </source>
</reference>
<dbReference type="InterPro" id="IPR052337">
    <property type="entry name" value="SAT4-like"/>
</dbReference>
<comment type="subcellular location">
    <subcellularLocation>
        <location evidence="1">Membrane</location>
        <topology evidence="1">Multi-pass membrane protein</topology>
    </subcellularLocation>
</comment>
<feature type="transmembrane region" description="Helical" evidence="7">
    <location>
        <begin position="65"/>
        <end position="85"/>
    </location>
</feature>
<gene>
    <name evidence="9" type="ORF">sscle_09g073620</name>
</gene>
<dbReference type="Proteomes" id="UP000177798">
    <property type="component" value="Chromosome 9"/>
</dbReference>
<comment type="similarity">
    <text evidence="5">Belongs to the SAT4 family.</text>
</comment>
<name>A0A1D9QCU4_SCLS1</name>
<dbReference type="GO" id="GO:0016020">
    <property type="term" value="C:membrane"/>
    <property type="evidence" value="ECO:0007669"/>
    <property type="project" value="UniProtKB-SubCell"/>
</dbReference>
<keyword evidence="3 7" id="KW-1133">Transmembrane helix</keyword>
<dbReference type="AlphaFoldDB" id="A0A1D9QCU4"/>
<dbReference type="OrthoDB" id="444631at2759"/>
<evidence type="ECO:0000256" key="4">
    <source>
        <dbReference type="ARBA" id="ARBA00023136"/>
    </source>
</evidence>
<dbReference type="VEuPathDB" id="FungiDB:sscle_09g073620"/>
<keyword evidence="4 7" id="KW-0472">Membrane</keyword>
<keyword evidence="2 7" id="KW-0812">Transmembrane</keyword>
<dbReference type="Pfam" id="PF20684">
    <property type="entry name" value="Fung_rhodopsin"/>
    <property type="match status" value="1"/>
</dbReference>
<feature type="region of interest" description="Disordered" evidence="6">
    <location>
        <begin position="405"/>
        <end position="428"/>
    </location>
</feature>
<feature type="compositionally biased region" description="Basic and acidic residues" evidence="6">
    <location>
        <begin position="411"/>
        <end position="420"/>
    </location>
</feature>
<evidence type="ECO:0000256" key="6">
    <source>
        <dbReference type="SAM" id="MobiDB-lite"/>
    </source>
</evidence>
<evidence type="ECO:0000256" key="1">
    <source>
        <dbReference type="ARBA" id="ARBA00004141"/>
    </source>
</evidence>
<feature type="transmembrane region" description="Helical" evidence="7">
    <location>
        <begin position="31"/>
        <end position="53"/>
    </location>
</feature>
<dbReference type="InterPro" id="IPR049326">
    <property type="entry name" value="Rhodopsin_dom_fungi"/>
</dbReference>
<protein>
    <recommendedName>
        <fullName evidence="8">Rhodopsin domain-containing protein</fullName>
    </recommendedName>
</protein>
<feature type="transmembrane region" description="Helical" evidence="7">
    <location>
        <begin position="223"/>
        <end position="244"/>
    </location>
</feature>
<dbReference type="PANTHER" id="PTHR33048">
    <property type="entry name" value="PTH11-LIKE INTEGRAL MEMBRANE PROTEIN (AFU_ORTHOLOGUE AFUA_5G11245)"/>
    <property type="match status" value="1"/>
</dbReference>
<evidence type="ECO:0000256" key="7">
    <source>
        <dbReference type="SAM" id="Phobius"/>
    </source>
</evidence>
<feature type="transmembrane region" description="Helical" evidence="7">
    <location>
        <begin position="144"/>
        <end position="165"/>
    </location>
</feature>
<evidence type="ECO:0000313" key="10">
    <source>
        <dbReference type="Proteomes" id="UP000177798"/>
    </source>
</evidence>
<organism evidence="9 10">
    <name type="scientific">Sclerotinia sclerotiorum (strain ATCC 18683 / 1980 / Ss-1)</name>
    <name type="common">White mold</name>
    <name type="synonym">Whetzelinia sclerotiorum</name>
    <dbReference type="NCBI Taxonomy" id="665079"/>
    <lineage>
        <taxon>Eukaryota</taxon>
        <taxon>Fungi</taxon>
        <taxon>Dikarya</taxon>
        <taxon>Ascomycota</taxon>
        <taxon>Pezizomycotina</taxon>
        <taxon>Leotiomycetes</taxon>
        <taxon>Helotiales</taxon>
        <taxon>Sclerotiniaceae</taxon>
        <taxon>Sclerotinia</taxon>
    </lineage>
</organism>
<dbReference type="EMBL" id="CP017822">
    <property type="protein sequence ID" value="APA12592.1"/>
    <property type="molecule type" value="Genomic_DNA"/>
</dbReference>
<evidence type="ECO:0000256" key="3">
    <source>
        <dbReference type="ARBA" id="ARBA00022989"/>
    </source>
</evidence>
<dbReference type="PANTHER" id="PTHR33048:SF108">
    <property type="entry name" value="INTEGRAL MEMBRANE PROTEIN"/>
    <property type="match status" value="1"/>
</dbReference>
<evidence type="ECO:0000313" key="9">
    <source>
        <dbReference type="EMBL" id="APA12592.1"/>
    </source>
</evidence>
<evidence type="ECO:0000259" key="8">
    <source>
        <dbReference type="Pfam" id="PF20684"/>
    </source>
</evidence>
<feature type="transmembrane region" description="Helical" evidence="7">
    <location>
        <begin position="185"/>
        <end position="211"/>
    </location>
</feature>
<sequence>MLTPYPGASNTSNLPLMSSNDAFLQESQVQLLLLGTILPAALGTLFVAGHLYTRAVITKILGWDDFCLVTAWVLIISQTVSASLSCNYGGGRHIELQRPDDLKPLAILAFVSRLLYQLGLMMVRIAMCLLYLRIFQDKTSKIIIYLLILFQLVATIPATLVLVFQCDPIISQWDPNVEEIHCDDPMPAITAFTVCSVFSDAALIAFAVPRVLPLQIPKLQKAFLLAIVSFGLLIIIVSIIRYVRLEPVYAGKDYTWNMWQITTFASIELNTALFCASAPSLRPLVRELAPNIKCLKSLYAASENQRTMTCRNAHSRVNLNDNGKLGEGGNGLDNDDFRLVSRFTVGGSDISIDSGRAGSGRIEKSIGRRREEWEMSVRGSGMGSMVKAKTKGKVGRDEEDWMGLVGDGTEDDKRGRDRVRGRVLGSPPGLGVRTEISARGDIHERKIRL</sequence>
<accession>A0A1D9QCU4</accession>
<feature type="domain" description="Rhodopsin" evidence="8">
    <location>
        <begin position="51"/>
        <end position="286"/>
    </location>
</feature>
<evidence type="ECO:0000256" key="2">
    <source>
        <dbReference type="ARBA" id="ARBA00022692"/>
    </source>
</evidence>